<evidence type="ECO:0000256" key="2">
    <source>
        <dbReference type="SAM" id="Phobius"/>
    </source>
</evidence>
<dbReference type="AlphaFoldDB" id="A0A7W7VXQ4"/>
<evidence type="ECO:0008006" key="5">
    <source>
        <dbReference type="Google" id="ProtNLM"/>
    </source>
</evidence>
<feature type="transmembrane region" description="Helical" evidence="2">
    <location>
        <begin position="34"/>
        <end position="55"/>
    </location>
</feature>
<feature type="compositionally biased region" description="Low complexity" evidence="1">
    <location>
        <begin position="124"/>
        <end position="138"/>
    </location>
</feature>
<reference evidence="3 4" key="1">
    <citation type="submission" date="2020-08" db="EMBL/GenBank/DDBJ databases">
        <title>Sequencing the genomes of 1000 actinobacteria strains.</title>
        <authorList>
            <person name="Klenk H.-P."/>
        </authorList>
    </citation>
    <scope>NUCLEOTIDE SEQUENCE [LARGE SCALE GENOMIC DNA]</scope>
    <source>
        <strain evidence="3 4">DSM 41654</strain>
    </source>
</reference>
<evidence type="ECO:0000313" key="4">
    <source>
        <dbReference type="Proteomes" id="UP000540506"/>
    </source>
</evidence>
<evidence type="ECO:0000313" key="3">
    <source>
        <dbReference type="EMBL" id="MBB4926761.1"/>
    </source>
</evidence>
<keyword evidence="4" id="KW-1185">Reference proteome</keyword>
<keyword evidence="2" id="KW-0812">Transmembrane</keyword>
<gene>
    <name evidence="3" type="ORF">FHR34_005754</name>
</gene>
<feature type="transmembrane region" description="Helical" evidence="2">
    <location>
        <begin position="67"/>
        <end position="88"/>
    </location>
</feature>
<organism evidence="3 4">
    <name type="scientific">Kitasatospora kifunensis</name>
    <name type="common">Streptomyces kifunensis</name>
    <dbReference type="NCBI Taxonomy" id="58351"/>
    <lineage>
        <taxon>Bacteria</taxon>
        <taxon>Bacillati</taxon>
        <taxon>Actinomycetota</taxon>
        <taxon>Actinomycetes</taxon>
        <taxon>Kitasatosporales</taxon>
        <taxon>Streptomycetaceae</taxon>
        <taxon>Kitasatospora</taxon>
    </lineage>
</organism>
<dbReference type="Proteomes" id="UP000540506">
    <property type="component" value="Unassembled WGS sequence"/>
</dbReference>
<protein>
    <recommendedName>
        <fullName evidence="5">Cellulose synthase</fullName>
    </recommendedName>
</protein>
<feature type="region of interest" description="Disordered" evidence="1">
    <location>
        <begin position="98"/>
        <end position="148"/>
    </location>
</feature>
<dbReference type="EMBL" id="JACHJV010000001">
    <property type="protein sequence ID" value="MBB4926761.1"/>
    <property type="molecule type" value="Genomic_DNA"/>
</dbReference>
<sequence length="163" mass="16620">MLTAAICYALSAAGLVLAATHGLRRRWRTATRWAGLALLPAGVYLTGLVPVGTAIGRAVGHWATKLVFDPMVWTGVALLGLAVLLLVLSRLSAAGREGGSSRAAASATDGSLGRGGATAREQRAAPAATTPPAVAPAPKGKKSAAEELGDFSDIEEILRKRGI</sequence>
<proteinExistence type="predicted"/>
<keyword evidence="2" id="KW-1133">Transmembrane helix</keyword>
<name>A0A7W7VXQ4_KITKI</name>
<keyword evidence="2" id="KW-0472">Membrane</keyword>
<feature type="compositionally biased region" description="Low complexity" evidence="1">
    <location>
        <begin position="98"/>
        <end position="111"/>
    </location>
</feature>
<dbReference type="RefSeq" id="WP_184940373.1">
    <property type="nucleotide sequence ID" value="NZ_JACHJV010000001.1"/>
</dbReference>
<evidence type="ECO:0000256" key="1">
    <source>
        <dbReference type="SAM" id="MobiDB-lite"/>
    </source>
</evidence>
<comment type="caution">
    <text evidence="3">The sequence shown here is derived from an EMBL/GenBank/DDBJ whole genome shotgun (WGS) entry which is preliminary data.</text>
</comment>
<accession>A0A7W7VXQ4</accession>